<dbReference type="KEGG" id="pic:PICST_29092"/>
<evidence type="ECO:0000313" key="3">
    <source>
        <dbReference type="Proteomes" id="UP000002258"/>
    </source>
</evidence>
<comment type="caution">
    <text evidence="2">The sequence shown here is derived from an EMBL/GenBank/DDBJ whole genome shotgun (WGS) entry which is preliminary data.</text>
</comment>
<reference evidence="2 3" key="1">
    <citation type="journal article" date="2007" name="Nat. Biotechnol.">
        <title>Genome sequence of the lignocellulose-bioconverting and xylose-fermenting yeast Pichia stipitis.</title>
        <authorList>
            <person name="Jeffries T.W."/>
            <person name="Grigoriev I.V."/>
            <person name="Grimwood J."/>
            <person name="Laplaza J.M."/>
            <person name="Aerts A."/>
            <person name="Salamov A."/>
            <person name="Schmutz J."/>
            <person name="Lindquist E."/>
            <person name="Dehal P."/>
            <person name="Shapiro H."/>
            <person name="Jin Y.S."/>
            <person name="Passoth V."/>
            <person name="Richardson P.M."/>
        </authorList>
    </citation>
    <scope>NUCLEOTIDE SEQUENCE [LARGE SCALE GENOMIC DNA]</scope>
    <source>
        <strain evidence="3">ATCC 58785 / CBS 6054 / NBRC 10063 / NRRL Y-11545</strain>
    </source>
</reference>
<feature type="domain" description="F-box" evidence="1">
    <location>
        <begin position="60"/>
        <end position="105"/>
    </location>
</feature>
<proteinExistence type="predicted"/>
<dbReference type="RefSeq" id="XP_001387129.2">
    <property type="nucleotide sequence ID" value="XM_001387092.1"/>
</dbReference>
<evidence type="ECO:0000313" key="2">
    <source>
        <dbReference type="EMBL" id="EAZ63106.2"/>
    </source>
</evidence>
<dbReference type="InParanoid" id="A3GHS9"/>
<dbReference type="OrthoDB" id="4024240at2759"/>
<dbReference type="eggNOG" id="ENOG502R8TB">
    <property type="taxonomic scope" value="Eukaryota"/>
</dbReference>
<dbReference type="Proteomes" id="UP000002258">
    <property type="component" value="Chromosome 1"/>
</dbReference>
<organism evidence="2 3">
    <name type="scientific">Scheffersomyces stipitis (strain ATCC 58785 / CBS 6054 / NBRC 10063 / NRRL Y-11545)</name>
    <name type="common">Yeast</name>
    <name type="synonym">Pichia stipitis</name>
    <dbReference type="NCBI Taxonomy" id="322104"/>
    <lineage>
        <taxon>Eukaryota</taxon>
        <taxon>Fungi</taxon>
        <taxon>Dikarya</taxon>
        <taxon>Ascomycota</taxon>
        <taxon>Saccharomycotina</taxon>
        <taxon>Pichiomycetes</taxon>
        <taxon>Debaryomycetaceae</taxon>
        <taxon>Scheffersomyces</taxon>
    </lineage>
</organism>
<name>A3GHS9_PICST</name>
<dbReference type="AlphaFoldDB" id="A3GHS9"/>
<keyword evidence="3" id="KW-1185">Reference proteome</keyword>
<evidence type="ECO:0000259" key="1">
    <source>
        <dbReference type="PROSITE" id="PS50181"/>
    </source>
</evidence>
<dbReference type="HOGENOM" id="CLU_027971_0_0_1"/>
<gene>
    <name evidence="2" type="ORF">PICST_29092</name>
</gene>
<dbReference type="OMA" id="IMARYFN"/>
<protein>
    <recommendedName>
        <fullName evidence="1">F-box domain-containing protein</fullName>
    </recommendedName>
</protein>
<dbReference type="EMBL" id="AAVQ01000002">
    <property type="protein sequence ID" value="EAZ63106.2"/>
    <property type="molecule type" value="Genomic_DNA"/>
</dbReference>
<dbReference type="PROSITE" id="PS50181">
    <property type="entry name" value="FBOX"/>
    <property type="match status" value="1"/>
</dbReference>
<dbReference type="InterPro" id="IPR001810">
    <property type="entry name" value="F-box_dom"/>
</dbReference>
<dbReference type="GeneID" id="4851828"/>
<sequence>MAPANLIENNQFPISSFNSPIGYAKNPLLYDQDSTRSSISTAASWEAVTRPVEKSPAANNFTFDKLPYEIRLKVANELSQFDCIKLLRVNKALYTSTVPRLYQYIVIDQDFNVFNNEKEYSFRHFESRQDLGGTARQRKEFSCTYINSSYNFKRFIKEYNTKFSREYKDNREDVEFPHIKKFECINLPDSLNIYDYDLNARLIQLFQNFVHLRQLIWINDNFRLEFLYNMPRKELVHTLILNIKFSNYLNELPEDNELDDCSRLNFPNLVNLQIQPFQNSRKLTKIIDNLLVNTNDSVRVSTNIRALVLSRFHKHAEANSNNNILLPNSRDLISFRNLDSITNGGTHSTIHSTLHDMELHSLAALFKNTKLHRLCNLSVLALDNMLVSPNDAKLFIDSVNLPNLKSLFLKGMSEYQILDHNEIDSEMGRRQLLTMLQPSFLVQISYHLTGLKNLCIDYREAMVDTVPDFLQNLPYACLKSLELVIRLNHTIPLPTESDERKYFSRYADAIVNFSCSLTKLSLQIRSEVDNYQDSTNFNVLAAIPNNTGFYEKLYKMQKLKGIRLNPGDNANEVLELVRHLKTLKKVDIFGSRAGGCPNLGLGMIHPNIYDEWYKVQHVALFYLQSNPNIDYIRINSFIFECDGTTLKINPRYGITRWFDSHVRPTYSLD</sequence>
<accession>A3GHS9</accession>